<dbReference type="AlphaFoldDB" id="A0A4V2J3J0"/>
<organism evidence="2 3">
    <name type="scientific">Paenibacillus thalictri</name>
    <dbReference type="NCBI Taxonomy" id="2527873"/>
    <lineage>
        <taxon>Bacteria</taxon>
        <taxon>Bacillati</taxon>
        <taxon>Bacillota</taxon>
        <taxon>Bacilli</taxon>
        <taxon>Bacillales</taxon>
        <taxon>Paenibacillaceae</taxon>
        <taxon>Paenibacillus</taxon>
    </lineage>
</organism>
<comment type="caution">
    <text evidence="2">The sequence shown here is derived from an EMBL/GenBank/DDBJ whole genome shotgun (WGS) entry which is preliminary data.</text>
</comment>
<proteinExistence type="predicted"/>
<dbReference type="InterPro" id="IPR037523">
    <property type="entry name" value="VOC_core"/>
</dbReference>
<dbReference type="EMBL" id="SIRE01000023">
    <property type="protein sequence ID" value="TBL72711.1"/>
    <property type="molecule type" value="Genomic_DNA"/>
</dbReference>
<name>A0A4V2J3J0_9BACL</name>
<feature type="domain" description="VOC" evidence="1">
    <location>
        <begin position="8"/>
        <end position="120"/>
    </location>
</feature>
<keyword evidence="2" id="KW-0560">Oxidoreductase</keyword>
<evidence type="ECO:0000313" key="3">
    <source>
        <dbReference type="Proteomes" id="UP000293142"/>
    </source>
</evidence>
<accession>A0A4V2J3J0</accession>
<dbReference type="InterPro" id="IPR004360">
    <property type="entry name" value="Glyas_Fos-R_dOase_dom"/>
</dbReference>
<dbReference type="GO" id="GO:0051213">
    <property type="term" value="F:dioxygenase activity"/>
    <property type="evidence" value="ECO:0007669"/>
    <property type="project" value="UniProtKB-KW"/>
</dbReference>
<dbReference type="Proteomes" id="UP000293142">
    <property type="component" value="Unassembled WGS sequence"/>
</dbReference>
<evidence type="ECO:0000259" key="1">
    <source>
        <dbReference type="PROSITE" id="PS51819"/>
    </source>
</evidence>
<dbReference type="Gene3D" id="3.10.180.10">
    <property type="entry name" value="2,3-Dihydroxybiphenyl 1,2-Dioxygenase, domain 1"/>
    <property type="match status" value="1"/>
</dbReference>
<keyword evidence="2" id="KW-0223">Dioxygenase</keyword>
<dbReference type="SUPFAM" id="SSF54593">
    <property type="entry name" value="Glyoxalase/Bleomycin resistance protein/Dihydroxybiphenyl dioxygenase"/>
    <property type="match status" value="1"/>
</dbReference>
<evidence type="ECO:0000313" key="2">
    <source>
        <dbReference type="EMBL" id="TBL72711.1"/>
    </source>
</evidence>
<dbReference type="Pfam" id="PF00903">
    <property type="entry name" value="Glyoxalase"/>
    <property type="match status" value="1"/>
</dbReference>
<dbReference type="OrthoDB" id="9796521at2"/>
<protein>
    <submittedName>
        <fullName evidence="2">Glyoxalase/bleomycin resistance/dioxygenase family protein</fullName>
    </submittedName>
</protein>
<keyword evidence="3" id="KW-1185">Reference proteome</keyword>
<dbReference type="PROSITE" id="PS51819">
    <property type="entry name" value="VOC"/>
    <property type="match status" value="1"/>
</dbReference>
<reference evidence="2 3" key="1">
    <citation type="submission" date="2019-02" db="EMBL/GenBank/DDBJ databases">
        <title>Paenibacillus sp. nov., isolated from surface-sterilized tissue of Thalictrum simplex L.</title>
        <authorList>
            <person name="Tuo L."/>
        </authorList>
    </citation>
    <scope>NUCLEOTIDE SEQUENCE [LARGE SCALE GENOMIC DNA]</scope>
    <source>
        <strain evidence="2 3">N2SHLJ1</strain>
    </source>
</reference>
<dbReference type="InterPro" id="IPR029068">
    <property type="entry name" value="Glyas_Bleomycin-R_OHBP_Dase"/>
</dbReference>
<sequence length="122" mass="13755">MVNVMNIKESGLIVFMERFEEGLAFYTSKLGLPLRQRKADLAILDFGGSYLMLEDRGVASDREKTKAQNPVIIRLDVDPFEQAVEEIRDRGVDVTVRVFDWGTIGVIVDPEGNRIELKKALA</sequence>
<gene>
    <name evidence="2" type="ORF">EYB31_28605</name>
</gene>